<dbReference type="RefSeq" id="WP_056997702.1">
    <property type="nucleotide sequence ID" value="NZ_FUXS01000002.1"/>
</dbReference>
<dbReference type="OrthoDB" id="2192445at2"/>
<dbReference type="PATRIC" id="fig|1122148.6.peg.981"/>
<dbReference type="STRING" id="53444.AYR59_03330"/>
<feature type="transmembrane region" description="Helical" evidence="1">
    <location>
        <begin position="25"/>
        <end position="45"/>
    </location>
</feature>
<dbReference type="EMBL" id="JQBT01000033">
    <property type="protein sequence ID" value="KRN78679.1"/>
    <property type="molecule type" value="Genomic_DNA"/>
</dbReference>
<keyword evidence="3" id="KW-1185">Reference proteome</keyword>
<keyword evidence="1" id="KW-0812">Transmembrane</keyword>
<evidence type="ECO:0000256" key="1">
    <source>
        <dbReference type="SAM" id="Phobius"/>
    </source>
</evidence>
<gene>
    <name evidence="2" type="ORF">IV52_GL000956</name>
</gene>
<dbReference type="Pfam" id="PF20386">
    <property type="entry name" value="DUF6681"/>
    <property type="match status" value="1"/>
</dbReference>
<keyword evidence="1" id="KW-1133">Transmembrane helix</keyword>
<feature type="transmembrane region" description="Helical" evidence="1">
    <location>
        <begin position="51"/>
        <end position="76"/>
    </location>
</feature>
<organism evidence="2 3">
    <name type="scientific">Fructilactobacillus lindneri DSM 20690 = JCM 11027</name>
    <dbReference type="NCBI Taxonomy" id="1122148"/>
    <lineage>
        <taxon>Bacteria</taxon>
        <taxon>Bacillati</taxon>
        <taxon>Bacillota</taxon>
        <taxon>Bacilli</taxon>
        <taxon>Lactobacillales</taxon>
        <taxon>Lactobacillaceae</taxon>
        <taxon>Fructilactobacillus</taxon>
    </lineage>
</organism>
<comment type="caution">
    <text evidence="2">The sequence shown here is derived from an EMBL/GenBank/DDBJ whole genome shotgun (WGS) entry which is preliminary data.</text>
</comment>
<accession>A0A0R2JVQ4</accession>
<keyword evidence="1" id="KW-0472">Membrane</keyword>
<proteinExistence type="predicted"/>
<protein>
    <submittedName>
        <fullName evidence="2">Uncharacterized protein</fullName>
    </submittedName>
</protein>
<dbReference type="Proteomes" id="UP000051565">
    <property type="component" value="Unassembled WGS sequence"/>
</dbReference>
<name>A0A0R2JVQ4_9LACO</name>
<evidence type="ECO:0000313" key="2">
    <source>
        <dbReference type="EMBL" id="KRN78679.1"/>
    </source>
</evidence>
<sequence length="266" mass="30404">MFSFLDGINSWLSYINIEAKTKARLYVILGFLGELYMAYISYRFIANGNIWWGLMLLSVTIVLAYFLYLNFVYYFLSKTSKIDITPWIYKVLHIKPKETQERSGMQYRDIPANGLFDARKTMPATMISTPVEQQFITTLAQEMIQNKLLTTDYGGLGERGLNNLLKKSKKPVYAIGKGALVPYFSMKHLNNDYVIYAGINEAEAQSVGKIKTVGLQPISQINQQKFVLYLAAAYLTGGTYKMMGRNGIMTDSKNYQIELRIAYQKK</sequence>
<dbReference type="InterPro" id="IPR046503">
    <property type="entry name" value="DUF6681"/>
</dbReference>
<reference evidence="2 3" key="1">
    <citation type="journal article" date="2015" name="Genome Announc.">
        <title>Expanding the biotechnology potential of lactobacilli through comparative genomics of 213 strains and associated genera.</title>
        <authorList>
            <person name="Sun Z."/>
            <person name="Harris H.M."/>
            <person name="McCann A."/>
            <person name="Guo C."/>
            <person name="Argimon S."/>
            <person name="Zhang W."/>
            <person name="Yang X."/>
            <person name="Jeffery I.B."/>
            <person name="Cooney J.C."/>
            <person name="Kagawa T.F."/>
            <person name="Liu W."/>
            <person name="Song Y."/>
            <person name="Salvetti E."/>
            <person name="Wrobel A."/>
            <person name="Rasinkangas P."/>
            <person name="Parkhill J."/>
            <person name="Rea M.C."/>
            <person name="O'Sullivan O."/>
            <person name="Ritari J."/>
            <person name="Douillard F.P."/>
            <person name="Paul Ross R."/>
            <person name="Yang R."/>
            <person name="Briner A.E."/>
            <person name="Felis G.E."/>
            <person name="de Vos W.M."/>
            <person name="Barrangou R."/>
            <person name="Klaenhammer T.R."/>
            <person name="Caufield P.W."/>
            <person name="Cui Y."/>
            <person name="Zhang H."/>
            <person name="O'Toole P.W."/>
        </authorList>
    </citation>
    <scope>NUCLEOTIDE SEQUENCE [LARGE SCALE GENOMIC DNA]</scope>
    <source>
        <strain evidence="2 3">DSM 20690</strain>
    </source>
</reference>
<dbReference type="AlphaFoldDB" id="A0A0R2JVQ4"/>
<dbReference type="GeneID" id="61249909"/>
<evidence type="ECO:0000313" key="3">
    <source>
        <dbReference type="Proteomes" id="UP000051565"/>
    </source>
</evidence>